<protein>
    <submittedName>
        <fullName evidence="1">Uncharacterized protein</fullName>
    </submittedName>
</protein>
<comment type="caution">
    <text evidence="1">The sequence shown here is derived from an EMBL/GenBank/DDBJ whole genome shotgun (WGS) entry which is preliminary data.</text>
</comment>
<evidence type="ECO:0000313" key="2">
    <source>
        <dbReference type="Proteomes" id="UP001165586"/>
    </source>
</evidence>
<accession>A0ABT2HB02</accession>
<dbReference type="RefSeq" id="WP_259543350.1">
    <property type="nucleotide sequence ID" value="NZ_JANLCJ010000373.1"/>
</dbReference>
<proteinExistence type="predicted"/>
<name>A0ABT2HB02_9MICO</name>
<sequence length="233" mass="25193">MNALGGAAIEKVATPIVRGVRSILPESLGGLSQAERAATVANPEYVERVLQGGDEQAQQAFRTATTDEAGQSILNPSQALNTGRGGKYIAAEQRDINRGTASEYAQRLQQQQSGEGITRAVNELAPEGQTTLQQAAQDVTGAFKERSNQLYNESKTGAQNILDSANVKITQLKLPESKNLANAHLEDSAASGHIKLTSEARRTLNQFNKAEFKNINDIDLWKRTLNEKASKAY</sequence>
<gene>
    <name evidence="1" type="ORF">N1032_25320</name>
</gene>
<keyword evidence="2" id="KW-1185">Reference proteome</keyword>
<reference evidence="1" key="1">
    <citation type="submission" date="2022-08" db="EMBL/GenBank/DDBJ databases">
        <authorList>
            <person name="Deng Y."/>
            <person name="Han X.-F."/>
            <person name="Zhang Y.-Q."/>
        </authorList>
    </citation>
    <scope>NUCLEOTIDE SEQUENCE</scope>
    <source>
        <strain evidence="1">CPCC 203386</strain>
    </source>
</reference>
<dbReference type="Proteomes" id="UP001165586">
    <property type="component" value="Unassembled WGS sequence"/>
</dbReference>
<organism evidence="1 2">
    <name type="scientific">Herbiconiux daphne</name>
    <dbReference type="NCBI Taxonomy" id="2970914"/>
    <lineage>
        <taxon>Bacteria</taxon>
        <taxon>Bacillati</taxon>
        <taxon>Actinomycetota</taxon>
        <taxon>Actinomycetes</taxon>
        <taxon>Micrococcales</taxon>
        <taxon>Microbacteriaceae</taxon>
        <taxon>Herbiconiux</taxon>
    </lineage>
</organism>
<dbReference type="EMBL" id="JANLCJ010000373">
    <property type="protein sequence ID" value="MCS5737052.1"/>
    <property type="molecule type" value="Genomic_DNA"/>
</dbReference>
<feature type="non-terminal residue" evidence="1">
    <location>
        <position position="233"/>
    </location>
</feature>
<evidence type="ECO:0000313" key="1">
    <source>
        <dbReference type="EMBL" id="MCS5737052.1"/>
    </source>
</evidence>